<evidence type="ECO:0000256" key="1">
    <source>
        <dbReference type="ARBA" id="ARBA00001933"/>
    </source>
</evidence>
<dbReference type="UniPathway" id="UPA00048">
    <property type="reaction ID" value="UER00073"/>
</dbReference>
<dbReference type="OrthoDB" id="9804984at2"/>
<dbReference type="PIRSF" id="PIRSF006468">
    <property type="entry name" value="BCAT1"/>
    <property type="match status" value="1"/>
</dbReference>
<dbReference type="GO" id="GO:0009098">
    <property type="term" value="P:L-leucine biosynthetic process"/>
    <property type="evidence" value="ECO:0007669"/>
    <property type="project" value="UniProtKB-UniPathway"/>
</dbReference>
<dbReference type="PANTHER" id="PTHR11825:SF44">
    <property type="entry name" value="BRANCHED-CHAIN-AMINO-ACID AMINOTRANSFERASE"/>
    <property type="match status" value="1"/>
</dbReference>
<comment type="caution">
    <text evidence="18">The sequence shown here is derived from an EMBL/GenBank/DDBJ whole genome shotgun (WGS) entry which is preliminary data.</text>
</comment>
<sequence length="365" mass="39089">MAVSTPALEFSTTLSSNPVPAAQRAEILASPGFGTRFTDHMISATWTPEAGWHDAGLRPYAPLSLDPATATLHYAQAIFEGLKAYRHDDGSIWAFRPEANGARFARSAARMALPELPVESFVESLDLLVRTDAEWVPSGSEASLYLRPFMFASEVFLGVRPAKHVTYAVIASPAGAYFASGVKPVSIWLTSEYTRAAPGGTGAAKCAGNYAASLIAQQEALENGCDQVCFLDALEGTWVEELGGMNLYFVRSDGSVTTPELTGTILEGITRDSILTLAADLGHKVEERPVSIDEWRDGVASGEITEVFACGTAAAITPLGRLAWDGGELSMGERPGPVTQALREALLDVQYGRAPDRHGWMHRIA</sequence>
<gene>
    <name evidence="18" type="ORF">DPM12_21190</name>
</gene>
<evidence type="ECO:0000313" key="19">
    <source>
        <dbReference type="Proteomes" id="UP000250462"/>
    </source>
</evidence>
<evidence type="ECO:0000256" key="13">
    <source>
        <dbReference type="ARBA" id="ARBA00049229"/>
    </source>
</evidence>
<comment type="similarity">
    <text evidence="5 15">Belongs to the class-IV pyridoxal-phosphate-dependent aminotransferase family.</text>
</comment>
<comment type="pathway">
    <text evidence="3">Amino-acid biosynthesis; L-valine biosynthesis; L-valine from pyruvate: step 4/4.</text>
</comment>
<comment type="catalytic activity">
    <reaction evidence="12 17">
        <text>L-isoleucine + 2-oxoglutarate = (S)-3-methyl-2-oxopentanoate + L-glutamate</text>
        <dbReference type="Rhea" id="RHEA:24801"/>
        <dbReference type="ChEBI" id="CHEBI:16810"/>
        <dbReference type="ChEBI" id="CHEBI:29985"/>
        <dbReference type="ChEBI" id="CHEBI:35146"/>
        <dbReference type="ChEBI" id="CHEBI:58045"/>
        <dbReference type="EC" id="2.6.1.42"/>
    </reaction>
</comment>
<dbReference type="UniPathway" id="UPA00047">
    <property type="reaction ID" value="UER00058"/>
</dbReference>
<comment type="pathway">
    <text evidence="4">Amino-acid biosynthesis; L-leucine biosynthesis; L-leucine from 3-methyl-2-oxobutanoate: step 4/4.</text>
</comment>
<dbReference type="NCBIfam" id="TIGR01123">
    <property type="entry name" value="ilvE_II"/>
    <property type="match status" value="1"/>
</dbReference>
<protein>
    <recommendedName>
        <fullName evidence="17">Branched-chain-amino-acid aminotransferase</fullName>
        <ecNumber evidence="17">2.6.1.42</ecNumber>
    </recommendedName>
</protein>
<dbReference type="GO" id="GO:0052654">
    <property type="term" value="F:L-leucine-2-oxoglutarate transaminase activity"/>
    <property type="evidence" value="ECO:0007669"/>
    <property type="project" value="RHEA"/>
</dbReference>
<evidence type="ECO:0000313" key="18">
    <source>
        <dbReference type="EMBL" id="RAW09432.1"/>
    </source>
</evidence>
<keyword evidence="10 17" id="KW-0100">Branched-chain amino acid biosynthesis</keyword>
<dbReference type="GO" id="GO:0052655">
    <property type="term" value="F:L-valine-2-oxoglutarate transaminase activity"/>
    <property type="evidence" value="ECO:0007669"/>
    <property type="project" value="RHEA"/>
</dbReference>
<proteinExistence type="inferred from homology"/>
<dbReference type="NCBIfam" id="NF009897">
    <property type="entry name" value="PRK13357.1"/>
    <property type="match status" value="1"/>
</dbReference>
<organism evidence="18 19">
    <name type="scientific">Phytoactinopolyspora halophila</name>
    <dbReference type="NCBI Taxonomy" id="1981511"/>
    <lineage>
        <taxon>Bacteria</taxon>
        <taxon>Bacillati</taxon>
        <taxon>Actinomycetota</taxon>
        <taxon>Actinomycetes</taxon>
        <taxon>Jiangellales</taxon>
        <taxon>Jiangellaceae</taxon>
        <taxon>Phytoactinopolyspora</taxon>
    </lineage>
</organism>
<evidence type="ECO:0000256" key="5">
    <source>
        <dbReference type="ARBA" id="ARBA00009320"/>
    </source>
</evidence>
<dbReference type="EC" id="2.6.1.42" evidence="17"/>
<dbReference type="UniPathway" id="UPA00049">
    <property type="reaction ID" value="UER00062"/>
</dbReference>
<dbReference type="GO" id="GO:0009097">
    <property type="term" value="P:isoleucine biosynthetic process"/>
    <property type="evidence" value="ECO:0007669"/>
    <property type="project" value="UniProtKB-UniPathway"/>
</dbReference>
<evidence type="ECO:0000256" key="4">
    <source>
        <dbReference type="ARBA" id="ARBA00005072"/>
    </source>
</evidence>
<evidence type="ECO:0000256" key="17">
    <source>
        <dbReference type="RuleBase" id="RU004517"/>
    </source>
</evidence>
<dbReference type="Gene3D" id="3.20.10.10">
    <property type="entry name" value="D-amino Acid Aminotransferase, subunit A, domain 2"/>
    <property type="match status" value="1"/>
</dbReference>
<dbReference type="EMBL" id="QMIG01000043">
    <property type="protein sequence ID" value="RAW09432.1"/>
    <property type="molecule type" value="Genomic_DNA"/>
</dbReference>
<dbReference type="SUPFAM" id="SSF56752">
    <property type="entry name" value="D-aminoacid aminotransferase-like PLP-dependent enzymes"/>
    <property type="match status" value="1"/>
</dbReference>
<keyword evidence="19" id="KW-1185">Reference proteome</keyword>
<dbReference type="GO" id="GO:0009099">
    <property type="term" value="P:L-valine biosynthetic process"/>
    <property type="evidence" value="ECO:0007669"/>
    <property type="project" value="UniProtKB-UniPathway"/>
</dbReference>
<comment type="pathway">
    <text evidence="2">Amino-acid biosynthesis; L-isoleucine biosynthesis; L-isoleucine from 2-oxobutanoate: step 4/4.</text>
</comment>
<evidence type="ECO:0000256" key="6">
    <source>
        <dbReference type="ARBA" id="ARBA00022576"/>
    </source>
</evidence>
<dbReference type="PANTHER" id="PTHR11825">
    <property type="entry name" value="SUBGROUP IIII AMINOTRANSFERASE"/>
    <property type="match status" value="1"/>
</dbReference>
<evidence type="ECO:0000256" key="2">
    <source>
        <dbReference type="ARBA" id="ARBA00004824"/>
    </source>
</evidence>
<keyword evidence="8 17" id="KW-0808">Transferase</keyword>
<name>A0A329QDZ3_9ACTN</name>
<evidence type="ECO:0000256" key="9">
    <source>
        <dbReference type="ARBA" id="ARBA00022898"/>
    </source>
</evidence>
<dbReference type="RefSeq" id="WP_112260349.1">
    <property type="nucleotide sequence ID" value="NZ_QMIG01000043.1"/>
</dbReference>
<dbReference type="InterPro" id="IPR033939">
    <property type="entry name" value="BCAT_family"/>
</dbReference>
<feature type="modified residue" description="N6-(pyridoxal phosphate)lysine" evidence="14">
    <location>
        <position position="205"/>
    </location>
</feature>
<dbReference type="InterPro" id="IPR036038">
    <property type="entry name" value="Aminotransferase-like"/>
</dbReference>
<keyword evidence="7 17" id="KW-0028">Amino-acid biosynthesis</keyword>
<dbReference type="Pfam" id="PF01063">
    <property type="entry name" value="Aminotran_4"/>
    <property type="match status" value="1"/>
</dbReference>
<evidence type="ECO:0000256" key="7">
    <source>
        <dbReference type="ARBA" id="ARBA00022605"/>
    </source>
</evidence>
<keyword evidence="9 16" id="KW-0663">Pyridoxal phosphate</keyword>
<evidence type="ECO:0000256" key="16">
    <source>
        <dbReference type="RuleBase" id="RU004516"/>
    </source>
</evidence>
<accession>A0A329QDZ3</accession>
<dbReference type="Gene3D" id="3.30.470.10">
    <property type="match status" value="1"/>
</dbReference>
<evidence type="ECO:0000256" key="12">
    <source>
        <dbReference type="ARBA" id="ARBA00048798"/>
    </source>
</evidence>
<dbReference type="InterPro" id="IPR018300">
    <property type="entry name" value="Aminotrans_IV_CS"/>
</dbReference>
<dbReference type="GO" id="GO:0052656">
    <property type="term" value="F:L-isoleucine-2-oxoglutarate transaminase activity"/>
    <property type="evidence" value="ECO:0007669"/>
    <property type="project" value="RHEA"/>
</dbReference>
<dbReference type="PROSITE" id="PS00770">
    <property type="entry name" value="AA_TRANSFER_CLASS_4"/>
    <property type="match status" value="1"/>
</dbReference>
<evidence type="ECO:0000256" key="8">
    <source>
        <dbReference type="ARBA" id="ARBA00022679"/>
    </source>
</evidence>
<keyword evidence="6 17" id="KW-0032">Aminotransferase</keyword>
<dbReference type="InterPro" id="IPR043131">
    <property type="entry name" value="BCAT-like_N"/>
</dbReference>
<evidence type="ECO:0000256" key="15">
    <source>
        <dbReference type="RuleBase" id="RU004106"/>
    </source>
</evidence>
<comment type="cofactor">
    <cofactor evidence="1 16">
        <name>pyridoxal 5'-phosphate</name>
        <dbReference type="ChEBI" id="CHEBI:597326"/>
    </cofactor>
</comment>
<comment type="catalytic activity">
    <reaction evidence="13 17">
        <text>L-leucine + 2-oxoglutarate = 4-methyl-2-oxopentanoate + L-glutamate</text>
        <dbReference type="Rhea" id="RHEA:18321"/>
        <dbReference type="ChEBI" id="CHEBI:16810"/>
        <dbReference type="ChEBI" id="CHEBI:17865"/>
        <dbReference type="ChEBI" id="CHEBI:29985"/>
        <dbReference type="ChEBI" id="CHEBI:57427"/>
        <dbReference type="EC" id="2.6.1.42"/>
    </reaction>
</comment>
<reference evidence="18 19" key="1">
    <citation type="submission" date="2018-06" db="EMBL/GenBank/DDBJ databases">
        <title>Phytoactinopolyspora halophila sp. nov., a novel halophilic actinomycete isolated from a saline soil in China.</title>
        <authorList>
            <person name="Tang S.-K."/>
        </authorList>
    </citation>
    <scope>NUCLEOTIDE SEQUENCE [LARGE SCALE GENOMIC DNA]</scope>
    <source>
        <strain evidence="18 19">YIM 96934</strain>
    </source>
</reference>
<evidence type="ECO:0000256" key="11">
    <source>
        <dbReference type="ARBA" id="ARBA00048212"/>
    </source>
</evidence>
<dbReference type="InterPro" id="IPR001544">
    <property type="entry name" value="Aminotrans_IV"/>
</dbReference>
<evidence type="ECO:0000256" key="3">
    <source>
        <dbReference type="ARBA" id="ARBA00004931"/>
    </source>
</evidence>
<dbReference type="CDD" id="cd01557">
    <property type="entry name" value="BCAT_beta_family"/>
    <property type="match status" value="1"/>
</dbReference>
<dbReference type="InterPro" id="IPR005786">
    <property type="entry name" value="B_amino_transII"/>
</dbReference>
<dbReference type="Proteomes" id="UP000250462">
    <property type="component" value="Unassembled WGS sequence"/>
</dbReference>
<dbReference type="InterPro" id="IPR043132">
    <property type="entry name" value="BCAT-like_C"/>
</dbReference>
<comment type="catalytic activity">
    <reaction evidence="11 17">
        <text>L-valine + 2-oxoglutarate = 3-methyl-2-oxobutanoate + L-glutamate</text>
        <dbReference type="Rhea" id="RHEA:24813"/>
        <dbReference type="ChEBI" id="CHEBI:11851"/>
        <dbReference type="ChEBI" id="CHEBI:16810"/>
        <dbReference type="ChEBI" id="CHEBI:29985"/>
        <dbReference type="ChEBI" id="CHEBI:57762"/>
        <dbReference type="EC" id="2.6.1.42"/>
    </reaction>
</comment>
<evidence type="ECO:0000256" key="10">
    <source>
        <dbReference type="ARBA" id="ARBA00023304"/>
    </source>
</evidence>
<evidence type="ECO:0000256" key="14">
    <source>
        <dbReference type="PIRSR" id="PIRSR006468-1"/>
    </source>
</evidence>
<dbReference type="AlphaFoldDB" id="A0A329QDZ3"/>